<evidence type="ECO:0000313" key="2">
    <source>
        <dbReference type="EMBL" id="ACK58634.1"/>
    </source>
</evidence>
<proteinExistence type="evidence at transcript level"/>
<dbReference type="EMBL" id="FJ465130">
    <property type="protein sequence ID" value="ACK58634.1"/>
    <property type="molecule type" value="mRNA"/>
</dbReference>
<name>B7UB79_HELEA</name>
<accession>B7UB79</accession>
<dbReference type="EMBL" id="HM023782">
    <property type="protein sequence ID" value="ADJ58515.1"/>
    <property type="molecule type" value="mRNA"/>
</dbReference>
<evidence type="ECO:0000313" key="3">
    <source>
        <dbReference type="EMBL" id="ADJ58515.1"/>
    </source>
</evidence>
<protein>
    <submittedName>
        <fullName evidence="2">Asparagine-rich candidate spermatophore protein</fullName>
    </submittedName>
    <submittedName>
        <fullName evidence="3">Seminal fluid protein HACP009</fullName>
    </submittedName>
</protein>
<reference evidence="3" key="2">
    <citation type="journal article" date="2010" name="Mol. Biol. Evol.">
        <title>Combined EST and proteomic analysis identifies rapidly evolving seminal fluid proteins in Heliconius butterflies.</title>
        <authorList>
            <person name="Walters J.R."/>
            <person name="Harrison R.G."/>
        </authorList>
    </citation>
    <scope>NUCLEOTIDE SEQUENCE</scope>
</reference>
<evidence type="ECO:0000256" key="1">
    <source>
        <dbReference type="SAM" id="SignalP"/>
    </source>
</evidence>
<feature type="signal peptide" evidence="1">
    <location>
        <begin position="1"/>
        <end position="20"/>
    </location>
</feature>
<keyword evidence="1" id="KW-0732">Signal</keyword>
<organism evidence="2">
    <name type="scientific">Heliconius erato</name>
    <name type="common">Crimson patched longwing butterfly</name>
    <dbReference type="NCBI Taxonomy" id="33431"/>
    <lineage>
        <taxon>Eukaryota</taxon>
        <taxon>Metazoa</taxon>
        <taxon>Ecdysozoa</taxon>
        <taxon>Arthropoda</taxon>
        <taxon>Hexapoda</taxon>
        <taxon>Insecta</taxon>
        <taxon>Pterygota</taxon>
        <taxon>Neoptera</taxon>
        <taxon>Endopterygota</taxon>
        <taxon>Lepidoptera</taxon>
        <taxon>Glossata</taxon>
        <taxon>Ditrysia</taxon>
        <taxon>Papilionoidea</taxon>
        <taxon>Nymphalidae</taxon>
        <taxon>Heliconiinae</taxon>
        <taxon>Heliconiini</taxon>
        <taxon>Heliconius</taxon>
    </lineage>
</organism>
<dbReference type="AlphaFoldDB" id="B7UB79"/>
<sequence>MKNILNLLLVIMAAMCIVAAEYYPSLNSRQAPGCPPGQEEYNGRCYGSRQGEIGELGQSRHHIGRRSENS</sequence>
<feature type="chain" id="PRO_5007911027" evidence="1">
    <location>
        <begin position="21"/>
        <end position="70"/>
    </location>
</feature>
<reference evidence="2" key="1">
    <citation type="journal article" date="2008" name="BMC Genomics">
        <title>EST analysis of male accessory glands from Heliconius butterflies with divergent mating systems.</title>
        <authorList>
            <person name="Walters J.R."/>
            <person name="Harrison R.G."/>
        </authorList>
    </citation>
    <scope>NUCLEOTIDE SEQUENCE</scope>
</reference>